<evidence type="ECO:0000313" key="1">
    <source>
        <dbReference type="EMBL" id="SCZ48256.1"/>
    </source>
</evidence>
<name>A0A1G5PFI2_9PSED</name>
<evidence type="ECO:0000313" key="2">
    <source>
        <dbReference type="Proteomes" id="UP000183046"/>
    </source>
</evidence>
<comment type="caution">
    <text evidence="1">The sequence shown here is derived from an EMBL/GenBank/DDBJ whole genome shotgun (WGS) entry which is preliminary data.</text>
</comment>
<reference evidence="2" key="1">
    <citation type="submission" date="2016-10" db="EMBL/GenBank/DDBJ databases">
        <authorList>
            <person name="de Groot N.N."/>
        </authorList>
    </citation>
    <scope>NUCLEOTIDE SEQUENCE [LARGE SCALE GENOMIC DNA]</scope>
    <source>
        <strain evidence="2">DSM 15758</strain>
    </source>
</reference>
<gene>
    <name evidence="1" type="ORF">SAMN05216279_1227</name>
</gene>
<protein>
    <submittedName>
        <fullName evidence="1">Uncharacterized protein</fullName>
    </submittedName>
</protein>
<sequence length="66" mass="7234">MSEQAKVIAWRVEFKSGAVELRPFESGAIELQPAEEFTGMPGFGRWVTPLIAGGDTIDHCPDQAEE</sequence>
<proteinExistence type="predicted"/>
<dbReference type="RefSeq" id="WP_007162522.1">
    <property type="nucleotide sequence ID" value="NZ_CP183398.1"/>
</dbReference>
<dbReference type="Proteomes" id="UP000183046">
    <property type="component" value="Unassembled WGS sequence"/>
</dbReference>
<organism evidence="1 2">
    <name type="scientific">Pseudomonas oryzihabitans</name>
    <dbReference type="NCBI Taxonomy" id="47885"/>
    <lineage>
        <taxon>Bacteria</taxon>
        <taxon>Pseudomonadati</taxon>
        <taxon>Pseudomonadota</taxon>
        <taxon>Gammaproteobacteria</taxon>
        <taxon>Pseudomonadales</taxon>
        <taxon>Pseudomonadaceae</taxon>
        <taxon>Pseudomonas</taxon>
    </lineage>
</organism>
<dbReference type="OrthoDB" id="9954648at2"/>
<accession>A0A1G5PFI2</accession>
<dbReference type="AlphaFoldDB" id="A0A1G5PFI2"/>
<dbReference type="EMBL" id="FMWB01000022">
    <property type="protein sequence ID" value="SCZ48256.1"/>
    <property type="molecule type" value="Genomic_DNA"/>
</dbReference>